<accession>A0ABP9X6S3</accession>
<dbReference type="EMBL" id="BAABRU010000031">
    <property type="protein sequence ID" value="GAA5531069.1"/>
    <property type="molecule type" value="Genomic_DNA"/>
</dbReference>
<dbReference type="SUPFAM" id="SSF102405">
    <property type="entry name" value="MCP/YpsA-like"/>
    <property type="match status" value="1"/>
</dbReference>
<dbReference type="PANTHER" id="PTHR43022:SF1">
    <property type="entry name" value="PROTEIN SMF"/>
    <property type="match status" value="1"/>
</dbReference>
<gene>
    <name evidence="3" type="ORF">Hgul01_04893</name>
</gene>
<dbReference type="Proteomes" id="UP001428290">
    <property type="component" value="Unassembled WGS sequence"/>
</dbReference>
<evidence type="ECO:0000313" key="4">
    <source>
        <dbReference type="Proteomes" id="UP001428290"/>
    </source>
</evidence>
<evidence type="ECO:0000256" key="1">
    <source>
        <dbReference type="ARBA" id="ARBA00006525"/>
    </source>
</evidence>
<comment type="caution">
    <text evidence="3">The sequence shown here is derived from an EMBL/GenBank/DDBJ whole genome shotgun (WGS) entry which is preliminary data.</text>
</comment>
<proteinExistence type="inferred from homology"/>
<comment type="similarity">
    <text evidence="1">Belongs to the DprA/Smf family.</text>
</comment>
<organism evidence="3 4">
    <name type="scientific">Herpetosiphon gulosus</name>
    <dbReference type="NCBI Taxonomy" id="1973496"/>
    <lineage>
        <taxon>Bacteria</taxon>
        <taxon>Bacillati</taxon>
        <taxon>Chloroflexota</taxon>
        <taxon>Chloroflexia</taxon>
        <taxon>Herpetosiphonales</taxon>
        <taxon>Herpetosiphonaceae</taxon>
        <taxon>Herpetosiphon</taxon>
    </lineage>
</organism>
<dbReference type="Gene3D" id="3.40.50.450">
    <property type="match status" value="1"/>
</dbReference>
<feature type="domain" description="Smf/DprA SLOG" evidence="2">
    <location>
        <begin position="94"/>
        <end position="298"/>
    </location>
</feature>
<evidence type="ECO:0000259" key="2">
    <source>
        <dbReference type="Pfam" id="PF02481"/>
    </source>
</evidence>
<protein>
    <recommendedName>
        <fullName evidence="2">Smf/DprA SLOG domain-containing protein</fullName>
    </recommendedName>
</protein>
<keyword evidence="4" id="KW-1185">Reference proteome</keyword>
<name>A0ABP9X6S3_9CHLR</name>
<dbReference type="InterPro" id="IPR057666">
    <property type="entry name" value="DrpA_SLOG"/>
</dbReference>
<dbReference type="RefSeq" id="WP_345724653.1">
    <property type="nucleotide sequence ID" value="NZ_BAABRU010000031.1"/>
</dbReference>
<evidence type="ECO:0000313" key="3">
    <source>
        <dbReference type="EMBL" id="GAA5531069.1"/>
    </source>
</evidence>
<dbReference type="InterPro" id="IPR003488">
    <property type="entry name" value="DprA"/>
</dbReference>
<reference evidence="3 4" key="1">
    <citation type="submission" date="2024-02" db="EMBL/GenBank/DDBJ databases">
        <title>Herpetosiphon gulosus NBRC 112829.</title>
        <authorList>
            <person name="Ichikawa N."/>
            <person name="Katano-Makiyama Y."/>
            <person name="Hidaka K."/>
        </authorList>
    </citation>
    <scope>NUCLEOTIDE SEQUENCE [LARGE SCALE GENOMIC DNA]</scope>
    <source>
        <strain evidence="3 4">NBRC 112829</strain>
    </source>
</reference>
<dbReference type="PANTHER" id="PTHR43022">
    <property type="entry name" value="PROTEIN SMF"/>
    <property type="match status" value="1"/>
</dbReference>
<dbReference type="Pfam" id="PF02481">
    <property type="entry name" value="DNA_processg_A"/>
    <property type="match status" value="1"/>
</dbReference>
<sequence length="406" mass="44348">MTINAQTHAILLLTTHLGKQTEVKPLTTSEWGRFAAWLRSQQFQPEQLLSHQLPQLLSEWSDPNISLERIQRLLDRAAALGFALEKWQRAGIWVIIRSDPRYPQQLKQRLKQLAPPVLFGCGNSELLNTGGIAVVGSRHSTAAELEWTAQLGTTLANHGAVVVSGGARGVDQAVMQAGLAANGQVVGILADSLLKTSLAATYRQALQQHQLVLVSPFNPEAGFDVGNAMGRNKYIYCLADAAIVVNSTPNKGGTWHGALENLKAQWVPLWVKPNAAASSGNAALLKQGAQTLVEPIADLSQLINHPVMLEAAPLSLFDLLPVESNPAPIVAKPAITDLPVTINFYQLFLDYLEQTAKTPLTIEQIMQSLQLTKPQVSEWLKRAIEAGYVVKINKPVRYHWCANTKI</sequence>